<keyword evidence="7" id="KW-0961">Cell wall biogenesis/degradation</keyword>
<dbReference type="Gene3D" id="2.160.20.10">
    <property type="entry name" value="Single-stranded right-handed beta-helix, Pectin lyase-like"/>
    <property type="match status" value="1"/>
</dbReference>
<evidence type="ECO:0000256" key="10">
    <source>
        <dbReference type="SAM" id="SignalP"/>
    </source>
</evidence>
<reference evidence="11" key="1">
    <citation type="journal article" date="2021" name="Nat. Commun.">
        <title>Genomic analyses provide insights into spinach domestication and the genetic basis of agronomic traits.</title>
        <authorList>
            <person name="Cai X."/>
            <person name="Sun X."/>
            <person name="Xu C."/>
            <person name="Sun H."/>
            <person name="Wang X."/>
            <person name="Ge C."/>
            <person name="Zhang Z."/>
            <person name="Wang Q."/>
            <person name="Fei Z."/>
            <person name="Jiao C."/>
            <person name="Wang Q."/>
        </authorList>
    </citation>
    <scope>NUCLEOTIDE SEQUENCE [LARGE SCALE GENOMIC DNA]</scope>
    <source>
        <strain evidence="11">cv. Varoflay</strain>
    </source>
</reference>
<dbReference type="InterPro" id="IPR011050">
    <property type="entry name" value="Pectin_lyase_fold/virulence"/>
</dbReference>
<dbReference type="GO" id="GO:0005975">
    <property type="term" value="P:carbohydrate metabolic process"/>
    <property type="evidence" value="ECO:0007669"/>
    <property type="project" value="InterPro"/>
</dbReference>
<evidence type="ECO:0000256" key="2">
    <source>
        <dbReference type="ARBA" id="ARBA00008834"/>
    </source>
</evidence>
<evidence type="ECO:0000256" key="8">
    <source>
        <dbReference type="PROSITE-ProRule" id="PRU10052"/>
    </source>
</evidence>
<feature type="signal peptide" evidence="10">
    <location>
        <begin position="1"/>
        <end position="31"/>
    </location>
</feature>
<feature type="active site" evidence="8">
    <location>
        <position position="252"/>
    </location>
</feature>
<protein>
    <submittedName>
        <fullName evidence="12">Polygalacturonase-like</fullName>
    </submittedName>
</protein>
<evidence type="ECO:0000256" key="7">
    <source>
        <dbReference type="ARBA" id="ARBA00023316"/>
    </source>
</evidence>
<dbReference type="InterPro" id="IPR012334">
    <property type="entry name" value="Pectin_lyas_fold"/>
</dbReference>
<evidence type="ECO:0000256" key="3">
    <source>
        <dbReference type="ARBA" id="ARBA00022512"/>
    </source>
</evidence>
<dbReference type="Pfam" id="PF00295">
    <property type="entry name" value="Glyco_hydro_28"/>
    <property type="match status" value="1"/>
</dbReference>
<dbReference type="GO" id="GO:0071555">
    <property type="term" value="P:cell wall organization"/>
    <property type="evidence" value="ECO:0007669"/>
    <property type="project" value="UniProtKB-KW"/>
</dbReference>
<dbReference type="Proteomes" id="UP000813463">
    <property type="component" value="Chromosome 3"/>
</dbReference>
<keyword evidence="4" id="KW-0964">Secreted</keyword>
<evidence type="ECO:0000256" key="5">
    <source>
        <dbReference type="ARBA" id="ARBA00022801"/>
    </source>
</evidence>
<dbReference type="AlphaFoldDB" id="A0A9R0JMZ8"/>
<feature type="chain" id="PRO_5044700941" evidence="10">
    <location>
        <begin position="32"/>
        <end position="403"/>
    </location>
</feature>
<evidence type="ECO:0000256" key="9">
    <source>
        <dbReference type="RuleBase" id="RU361169"/>
    </source>
</evidence>
<sequence length="403" mass="42770">METKVTSLSLKPILIVFLTLILVINPQIVEANGPNNINLVSLGAKGDGITDSSRAFTSAWNNACGLRNPTIIFVPQGRYMVNSPLIFSGKNCNNKAIKFVIRGTLVAPTDFRVLGNSGTWFSFEDVTGVSISGGVFDGQGAGLWACKRAGKSCPPGATTIRFSNSRNIIINGLTSLNSQLYHIVFDGCTNVKVQGVKVSASAASPNTDGIHVQLSTGVTIMNTKIATGDDCVSIGAGTTNLWIENMACGPGHGISIGSLGKELNEAGVVNVTVKSCSFTGTENGVRIKSWGRPSNGFVRNVLFQHLTMVNAQNPIIIDQNYCPDERGCPGKVSGVRISDVTYQDIHGSSATPIAMKFDCSSEYHCTNINLDGVDLTFRNQEAGSSCINTMGRIFGSIEPKGCF</sequence>
<comment type="similarity">
    <text evidence="2 9">Belongs to the glycosyl hydrolase 28 family.</text>
</comment>
<dbReference type="FunFam" id="2.160.20.10:FF:000004">
    <property type="entry name" value="Pectin lyase-like superfamily protein"/>
    <property type="match status" value="1"/>
</dbReference>
<dbReference type="SUPFAM" id="SSF51126">
    <property type="entry name" value="Pectin lyase-like"/>
    <property type="match status" value="1"/>
</dbReference>
<dbReference type="OrthoDB" id="187139at2759"/>
<dbReference type="PROSITE" id="PS00502">
    <property type="entry name" value="POLYGALACTURONASE"/>
    <property type="match status" value="1"/>
</dbReference>
<organism evidence="11 12">
    <name type="scientific">Spinacia oleracea</name>
    <name type="common">Spinach</name>
    <dbReference type="NCBI Taxonomy" id="3562"/>
    <lineage>
        <taxon>Eukaryota</taxon>
        <taxon>Viridiplantae</taxon>
        <taxon>Streptophyta</taxon>
        <taxon>Embryophyta</taxon>
        <taxon>Tracheophyta</taxon>
        <taxon>Spermatophyta</taxon>
        <taxon>Magnoliopsida</taxon>
        <taxon>eudicotyledons</taxon>
        <taxon>Gunneridae</taxon>
        <taxon>Pentapetalae</taxon>
        <taxon>Caryophyllales</taxon>
        <taxon>Chenopodiaceae</taxon>
        <taxon>Chenopodioideae</taxon>
        <taxon>Anserineae</taxon>
        <taxon>Spinacia</taxon>
    </lineage>
</organism>
<gene>
    <name evidence="12" type="primary">LOC110788920</name>
</gene>
<dbReference type="KEGG" id="soe:110788920"/>
<keyword evidence="10" id="KW-0732">Signal</keyword>
<dbReference type="PANTHER" id="PTHR31375">
    <property type="match status" value="1"/>
</dbReference>
<keyword evidence="5 9" id="KW-0378">Hydrolase</keyword>
<accession>A0A9R0JMZ8</accession>
<evidence type="ECO:0000313" key="12">
    <source>
        <dbReference type="RefSeq" id="XP_021840225.1"/>
    </source>
</evidence>
<comment type="subcellular location">
    <subcellularLocation>
        <location evidence="1">Secreted</location>
        <location evidence="1">Cell wall</location>
    </subcellularLocation>
</comment>
<reference evidence="12" key="2">
    <citation type="submission" date="2025-08" db="UniProtKB">
        <authorList>
            <consortium name="RefSeq"/>
        </authorList>
    </citation>
    <scope>IDENTIFICATION</scope>
    <source>
        <tissue evidence="12">Leaf</tissue>
    </source>
</reference>
<keyword evidence="11" id="KW-1185">Reference proteome</keyword>
<keyword evidence="6 9" id="KW-0326">Glycosidase</keyword>
<dbReference type="SMART" id="SM00710">
    <property type="entry name" value="PbH1"/>
    <property type="match status" value="7"/>
</dbReference>
<evidence type="ECO:0000256" key="6">
    <source>
        <dbReference type="ARBA" id="ARBA00023295"/>
    </source>
</evidence>
<evidence type="ECO:0000256" key="1">
    <source>
        <dbReference type="ARBA" id="ARBA00004191"/>
    </source>
</evidence>
<dbReference type="InterPro" id="IPR006626">
    <property type="entry name" value="PbH1"/>
</dbReference>
<dbReference type="InterPro" id="IPR000743">
    <property type="entry name" value="Glyco_hydro_28"/>
</dbReference>
<evidence type="ECO:0000313" key="11">
    <source>
        <dbReference type="Proteomes" id="UP000813463"/>
    </source>
</evidence>
<dbReference type="GO" id="GO:0004650">
    <property type="term" value="F:polygalacturonase activity"/>
    <property type="evidence" value="ECO:0007669"/>
    <property type="project" value="InterPro"/>
</dbReference>
<name>A0A9R0JMZ8_SPIOL</name>
<dbReference type="RefSeq" id="XP_021840225.1">
    <property type="nucleotide sequence ID" value="XM_021984533.1"/>
</dbReference>
<keyword evidence="3" id="KW-0134">Cell wall</keyword>
<proteinExistence type="inferred from homology"/>
<evidence type="ECO:0000256" key="4">
    <source>
        <dbReference type="ARBA" id="ARBA00022525"/>
    </source>
</evidence>